<proteinExistence type="predicted"/>
<accession>A0A8H3DIE9</accession>
<gene>
    <name evidence="1" type="ORF">RDB_LOCUS170042</name>
</gene>
<evidence type="ECO:0000313" key="1">
    <source>
        <dbReference type="EMBL" id="CAE6532322.1"/>
    </source>
</evidence>
<protein>
    <submittedName>
        <fullName evidence="1">Uncharacterized protein</fullName>
    </submittedName>
</protein>
<evidence type="ECO:0000313" key="2">
    <source>
        <dbReference type="Proteomes" id="UP000663853"/>
    </source>
</evidence>
<reference evidence="1" key="1">
    <citation type="submission" date="2021-01" db="EMBL/GenBank/DDBJ databases">
        <authorList>
            <person name="Kaushik A."/>
        </authorList>
    </citation>
    <scope>NUCLEOTIDE SEQUENCE</scope>
    <source>
        <strain evidence="1">AG6-10EEA</strain>
    </source>
</reference>
<sequence>MARSQRTVVASPTPFVPPGLPIEYAQLDSQQYPPCSLWWDRSRNWISRLIKWIEVAELAYEEDTEGQLRTQ</sequence>
<dbReference type="EMBL" id="CAJMXA010004035">
    <property type="protein sequence ID" value="CAE6532322.1"/>
    <property type="molecule type" value="Genomic_DNA"/>
</dbReference>
<comment type="caution">
    <text evidence="1">The sequence shown here is derived from an EMBL/GenBank/DDBJ whole genome shotgun (WGS) entry which is preliminary data.</text>
</comment>
<name>A0A8H3DIE9_9AGAM</name>
<dbReference type="Proteomes" id="UP000663853">
    <property type="component" value="Unassembled WGS sequence"/>
</dbReference>
<dbReference type="AlphaFoldDB" id="A0A8H3DIE9"/>
<organism evidence="1 2">
    <name type="scientific">Rhizoctonia solani</name>
    <dbReference type="NCBI Taxonomy" id="456999"/>
    <lineage>
        <taxon>Eukaryota</taxon>
        <taxon>Fungi</taxon>
        <taxon>Dikarya</taxon>
        <taxon>Basidiomycota</taxon>
        <taxon>Agaricomycotina</taxon>
        <taxon>Agaricomycetes</taxon>
        <taxon>Cantharellales</taxon>
        <taxon>Ceratobasidiaceae</taxon>
        <taxon>Rhizoctonia</taxon>
    </lineage>
</organism>